<dbReference type="Proteomes" id="UP000297729">
    <property type="component" value="Unassembled WGS sequence"/>
</dbReference>
<dbReference type="InterPro" id="IPR000845">
    <property type="entry name" value="Nucleoside_phosphorylase_d"/>
</dbReference>
<dbReference type="AlphaFoldDB" id="A0A4Y9SAJ7"/>
<name>A0A4Y9SAJ7_9BURK</name>
<proteinExistence type="predicted"/>
<comment type="caution">
    <text evidence="2">The sequence shown here is derived from an EMBL/GenBank/DDBJ whole genome shotgun (WGS) entry which is preliminary data.</text>
</comment>
<feature type="non-terminal residue" evidence="2">
    <location>
        <position position="184"/>
    </location>
</feature>
<gene>
    <name evidence="2" type="ORF">E4L98_23040</name>
</gene>
<keyword evidence="3" id="KW-1185">Reference proteome</keyword>
<dbReference type="Gene3D" id="3.40.50.1580">
    <property type="entry name" value="Nucleoside phosphorylase domain"/>
    <property type="match status" value="1"/>
</dbReference>
<protein>
    <recommendedName>
        <fullName evidence="1">Nucleoside phosphorylase domain-containing protein</fullName>
    </recommendedName>
</protein>
<sequence>MGYVSGAPVVVLTGMAFEAKIATGDEALHGLRGDALERALDQRLAQPCAGLISFGMAGGLAPDLTPGALIVVRAVADGQALMATDSAWCDALLQALHQAQDRNSAGAGALAGIFAGIVAGVDAPAATVADKQALYRATGALAVDMESHIGARAAQRAGVPYAVCRVVLDPAQQAVPPAALAAFG</sequence>
<evidence type="ECO:0000259" key="1">
    <source>
        <dbReference type="Pfam" id="PF01048"/>
    </source>
</evidence>
<dbReference type="GO" id="GO:0003824">
    <property type="term" value="F:catalytic activity"/>
    <property type="evidence" value="ECO:0007669"/>
    <property type="project" value="InterPro"/>
</dbReference>
<dbReference type="InterPro" id="IPR035994">
    <property type="entry name" value="Nucleoside_phosphorylase_sf"/>
</dbReference>
<organism evidence="2 3">
    <name type="scientific">Duganella callida</name>
    <dbReference type="NCBI Taxonomy" id="2561932"/>
    <lineage>
        <taxon>Bacteria</taxon>
        <taxon>Pseudomonadati</taxon>
        <taxon>Pseudomonadota</taxon>
        <taxon>Betaproteobacteria</taxon>
        <taxon>Burkholderiales</taxon>
        <taxon>Oxalobacteraceae</taxon>
        <taxon>Telluria group</taxon>
        <taxon>Duganella</taxon>
    </lineage>
</organism>
<evidence type="ECO:0000313" key="2">
    <source>
        <dbReference type="EMBL" id="TFW16599.1"/>
    </source>
</evidence>
<dbReference type="EMBL" id="SPVG01000230">
    <property type="protein sequence ID" value="TFW16599.1"/>
    <property type="molecule type" value="Genomic_DNA"/>
</dbReference>
<dbReference type="RefSeq" id="WP_135203877.1">
    <property type="nucleotide sequence ID" value="NZ_SPVG01000230.1"/>
</dbReference>
<accession>A0A4Y9SAJ7</accession>
<evidence type="ECO:0000313" key="3">
    <source>
        <dbReference type="Proteomes" id="UP000297729"/>
    </source>
</evidence>
<reference evidence="2 3" key="1">
    <citation type="submission" date="2019-03" db="EMBL/GenBank/DDBJ databases">
        <title>Draft Genome Sequence of Duganella callidus sp. nov., a Novel Duganella Species Isolated from Cultivated Soil.</title>
        <authorList>
            <person name="Raths R."/>
            <person name="Peta V."/>
            <person name="Bucking H."/>
        </authorList>
    </citation>
    <scope>NUCLEOTIDE SEQUENCE [LARGE SCALE GENOMIC DNA]</scope>
    <source>
        <strain evidence="2 3">DN04</strain>
    </source>
</reference>
<dbReference type="GO" id="GO:0009116">
    <property type="term" value="P:nucleoside metabolic process"/>
    <property type="evidence" value="ECO:0007669"/>
    <property type="project" value="InterPro"/>
</dbReference>
<dbReference type="SUPFAM" id="SSF53167">
    <property type="entry name" value="Purine and uridine phosphorylases"/>
    <property type="match status" value="1"/>
</dbReference>
<dbReference type="OrthoDB" id="9033573at2"/>
<dbReference type="Pfam" id="PF01048">
    <property type="entry name" value="PNP_UDP_1"/>
    <property type="match status" value="1"/>
</dbReference>
<feature type="domain" description="Nucleoside phosphorylase" evidence="1">
    <location>
        <begin position="39"/>
        <end position="173"/>
    </location>
</feature>